<organism evidence="2 3">
    <name type="scientific">Suillus discolor</name>
    <dbReference type="NCBI Taxonomy" id="1912936"/>
    <lineage>
        <taxon>Eukaryota</taxon>
        <taxon>Fungi</taxon>
        <taxon>Dikarya</taxon>
        <taxon>Basidiomycota</taxon>
        <taxon>Agaricomycotina</taxon>
        <taxon>Agaricomycetes</taxon>
        <taxon>Agaricomycetidae</taxon>
        <taxon>Boletales</taxon>
        <taxon>Suillineae</taxon>
        <taxon>Suillaceae</taxon>
        <taxon>Suillus</taxon>
    </lineage>
</organism>
<gene>
    <name evidence="2" type="ORF">F5147DRAFT_766668</name>
</gene>
<evidence type="ECO:0000313" key="2">
    <source>
        <dbReference type="EMBL" id="KAG2120775.1"/>
    </source>
</evidence>
<name>A0A9P7FL92_9AGAM</name>
<dbReference type="RefSeq" id="XP_041300151.1">
    <property type="nucleotide sequence ID" value="XM_041440792.1"/>
</dbReference>
<feature type="region of interest" description="Disordered" evidence="1">
    <location>
        <begin position="233"/>
        <end position="267"/>
    </location>
</feature>
<proteinExistence type="predicted"/>
<accession>A0A9P7FL92</accession>
<comment type="caution">
    <text evidence="2">The sequence shown here is derived from an EMBL/GenBank/DDBJ whole genome shotgun (WGS) entry which is preliminary data.</text>
</comment>
<feature type="compositionally biased region" description="Acidic residues" evidence="1">
    <location>
        <begin position="254"/>
        <end position="265"/>
    </location>
</feature>
<protein>
    <submittedName>
        <fullName evidence="2">Uncharacterized protein</fullName>
    </submittedName>
</protein>
<dbReference type="EMBL" id="JABBWM010000001">
    <property type="protein sequence ID" value="KAG2120775.1"/>
    <property type="molecule type" value="Genomic_DNA"/>
</dbReference>
<dbReference type="AlphaFoldDB" id="A0A9P7FL92"/>
<dbReference type="OrthoDB" id="2659925at2759"/>
<dbReference type="Proteomes" id="UP000823399">
    <property type="component" value="Unassembled WGS sequence"/>
</dbReference>
<evidence type="ECO:0000313" key="3">
    <source>
        <dbReference type="Proteomes" id="UP000823399"/>
    </source>
</evidence>
<dbReference type="GeneID" id="64703051"/>
<evidence type="ECO:0000256" key="1">
    <source>
        <dbReference type="SAM" id="MobiDB-lite"/>
    </source>
</evidence>
<keyword evidence="3" id="KW-1185">Reference proteome</keyword>
<sequence length="280" mass="30331">MNGTNYWNLYANYFKEHMQTELVCIGREAPAGGGMPSATLKSASAKSGFEAAIVLCGKVVNEDGSLSHSYNMPGAAGIQFWKTQCHASDDAIIGHLKAHVYNTTSLAESQAPEEWNDGLKWVKLKLIKQVAQLGGKCAWDKNFPWKGMSSVLADANLCIKGYPANRCLLPSEAHNENSKNKGIGALTQKEIVVLMEALKSGTMQASIMASERPIITGIVLPSDWSHTAHIKPSNAATKVKKANKVTKVPPPPDTNDDDNSDDDDSIVSTACKFRKPTMRL</sequence>
<reference evidence="2" key="1">
    <citation type="journal article" date="2020" name="New Phytol.">
        <title>Comparative genomics reveals dynamic genome evolution in host specialist ectomycorrhizal fungi.</title>
        <authorList>
            <person name="Lofgren L.A."/>
            <person name="Nguyen N.H."/>
            <person name="Vilgalys R."/>
            <person name="Ruytinx J."/>
            <person name="Liao H.L."/>
            <person name="Branco S."/>
            <person name="Kuo A."/>
            <person name="LaButti K."/>
            <person name="Lipzen A."/>
            <person name="Andreopoulos W."/>
            <person name="Pangilinan J."/>
            <person name="Riley R."/>
            <person name="Hundley H."/>
            <person name="Na H."/>
            <person name="Barry K."/>
            <person name="Grigoriev I.V."/>
            <person name="Stajich J.E."/>
            <person name="Kennedy P.G."/>
        </authorList>
    </citation>
    <scope>NUCLEOTIDE SEQUENCE</scope>
    <source>
        <strain evidence="2">FC423</strain>
    </source>
</reference>